<dbReference type="PRINTS" id="PR00455">
    <property type="entry name" value="HTHTETR"/>
</dbReference>
<dbReference type="InterPro" id="IPR009057">
    <property type="entry name" value="Homeodomain-like_sf"/>
</dbReference>
<gene>
    <name evidence="5" type="ORF">OG398_22335</name>
</gene>
<dbReference type="SUPFAM" id="SSF48498">
    <property type="entry name" value="Tetracyclin repressor-like, C-terminal domain"/>
    <property type="match status" value="1"/>
</dbReference>
<protein>
    <submittedName>
        <fullName evidence="5">TetR/AcrR family transcriptional regulator</fullName>
    </submittedName>
</protein>
<evidence type="ECO:0000256" key="3">
    <source>
        <dbReference type="SAM" id="MobiDB-lite"/>
    </source>
</evidence>
<dbReference type="GO" id="GO:0003700">
    <property type="term" value="F:DNA-binding transcription factor activity"/>
    <property type="evidence" value="ECO:0007669"/>
    <property type="project" value="TreeGrafter"/>
</dbReference>
<dbReference type="EMBL" id="CP108313">
    <property type="protein sequence ID" value="WTW70802.1"/>
    <property type="molecule type" value="Genomic_DNA"/>
</dbReference>
<evidence type="ECO:0000256" key="2">
    <source>
        <dbReference type="PROSITE-ProRule" id="PRU00335"/>
    </source>
</evidence>
<dbReference type="PROSITE" id="PS50977">
    <property type="entry name" value="HTH_TETR_2"/>
    <property type="match status" value="1"/>
</dbReference>
<sequence>MASTPPPCPPPEGPPEEPVEAPAPSRARRSGADPTTGEPCLRADAVRNRARLLEAAGHLVAERGAAGVTMEAVAAAASVGKGTVFRRFGDRAGLLLALLDRSAQQLQSGWLTGPPPLGPGAPGIERLRAFGVAVIRWSAEQLELILASQSDPARRLAHPIRQAFLAHVTTLLEEVAPDADCELQAQALLGYLDPSLIHHLTEQRGMPLERVEAGWTELVDRVTRS</sequence>
<name>A0AAU2VT27_9ACTN</name>
<evidence type="ECO:0000256" key="1">
    <source>
        <dbReference type="ARBA" id="ARBA00023125"/>
    </source>
</evidence>
<dbReference type="InterPro" id="IPR036271">
    <property type="entry name" value="Tet_transcr_reg_TetR-rel_C_sf"/>
</dbReference>
<dbReference type="AlphaFoldDB" id="A0AAU2VT27"/>
<evidence type="ECO:0000313" key="5">
    <source>
        <dbReference type="EMBL" id="WTW70802.1"/>
    </source>
</evidence>
<organism evidence="5">
    <name type="scientific">Streptomyces sp. NBC_00008</name>
    <dbReference type="NCBI Taxonomy" id="2903610"/>
    <lineage>
        <taxon>Bacteria</taxon>
        <taxon>Bacillati</taxon>
        <taxon>Actinomycetota</taxon>
        <taxon>Actinomycetes</taxon>
        <taxon>Kitasatosporales</taxon>
        <taxon>Streptomycetaceae</taxon>
        <taxon>Streptomyces</taxon>
    </lineage>
</organism>
<proteinExistence type="predicted"/>
<dbReference type="GO" id="GO:0000976">
    <property type="term" value="F:transcription cis-regulatory region binding"/>
    <property type="evidence" value="ECO:0007669"/>
    <property type="project" value="TreeGrafter"/>
</dbReference>
<dbReference type="PANTHER" id="PTHR30055:SF209">
    <property type="entry name" value="POSSIBLE TRANSCRIPTIONAL REGULATORY PROTEIN (PROBABLY TETR-FAMILY)"/>
    <property type="match status" value="1"/>
</dbReference>
<reference evidence="5" key="1">
    <citation type="submission" date="2022-10" db="EMBL/GenBank/DDBJ databases">
        <title>The complete genomes of actinobacterial strains from the NBC collection.</title>
        <authorList>
            <person name="Joergensen T.S."/>
            <person name="Alvarez Arevalo M."/>
            <person name="Sterndorff E.B."/>
            <person name="Faurdal D."/>
            <person name="Vuksanovic O."/>
            <person name="Mourched A.-S."/>
            <person name="Charusanti P."/>
            <person name="Shaw S."/>
            <person name="Blin K."/>
            <person name="Weber T."/>
        </authorList>
    </citation>
    <scope>NUCLEOTIDE SEQUENCE</scope>
    <source>
        <strain evidence="5">NBC_00008</strain>
    </source>
</reference>
<accession>A0AAU2VT27</accession>
<feature type="compositionally biased region" description="Pro residues" evidence="3">
    <location>
        <begin position="1"/>
        <end position="13"/>
    </location>
</feature>
<dbReference type="InterPro" id="IPR050109">
    <property type="entry name" value="HTH-type_TetR-like_transc_reg"/>
</dbReference>
<dbReference type="InterPro" id="IPR001647">
    <property type="entry name" value="HTH_TetR"/>
</dbReference>
<feature type="region of interest" description="Disordered" evidence="3">
    <location>
        <begin position="1"/>
        <end position="40"/>
    </location>
</feature>
<dbReference type="Pfam" id="PF00440">
    <property type="entry name" value="TetR_N"/>
    <property type="match status" value="1"/>
</dbReference>
<dbReference type="SUPFAM" id="SSF46689">
    <property type="entry name" value="Homeodomain-like"/>
    <property type="match status" value="1"/>
</dbReference>
<feature type="DNA-binding region" description="H-T-H motif" evidence="2">
    <location>
        <begin position="69"/>
        <end position="88"/>
    </location>
</feature>
<feature type="domain" description="HTH tetR-type" evidence="4">
    <location>
        <begin position="46"/>
        <end position="106"/>
    </location>
</feature>
<dbReference type="PANTHER" id="PTHR30055">
    <property type="entry name" value="HTH-TYPE TRANSCRIPTIONAL REGULATOR RUTR"/>
    <property type="match status" value="1"/>
</dbReference>
<dbReference type="Gene3D" id="1.10.357.10">
    <property type="entry name" value="Tetracycline Repressor, domain 2"/>
    <property type="match status" value="1"/>
</dbReference>
<evidence type="ECO:0000259" key="4">
    <source>
        <dbReference type="PROSITE" id="PS50977"/>
    </source>
</evidence>
<keyword evidence="1 2" id="KW-0238">DNA-binding</keyword>